<keyword evidence="1" id="KW-0472">Membrane</keyword>
<dbReference type="InterPro" id="IPR021401">
    <property type="entry name" value="DUF3040"/>
</dbReference>
<evidence type="ECO:0000313" key="2">
    <source>
        <dbReference type="EMBL" id="GEL21155.1"/>
    </source>
</evidence>
<dbReference type="Pfam" id="PF11239">
    <property type="entry name" value="DUF3040"/>
    <property type="match status" value="1"/>
</dbReference>
<proteinExistence type="predicted"/>
<evidence type="ECO:0008006" key="4">
    <source>
        <dbReference type="Google" id="ProtNLM"/>
    </source>
</evidence>
<feature type="transmembrane region" description="Helical" evidence="1">
    <location>
        <begin position="72"/>
        <end position="90"/>
    </location>
</feature>
<protein>
    <recommendedName>
        <fullName evidence="4">DUF3040 domain-containing protein</fullName>
    </recommendedName>
</protein>
<name>A0A511D8N2_9PSEU</name>
<dbReference type="EMBL" id="BJVJ01000001">
    <property type="protein sequence ID" value="GEL21155.1"/>
    <property type="molecule type" value="Genomic_DNA"/>
</dbReference>
<dbReference type="AlphaFoldDB" id="A0A511D8N2"/>
<keyword evidence="3" id="KW-1185">Reference proteome</keyword>
<keyword evidence="1" id="KW-0812">Transmembrane</keyword>
<dbReference type="RefSeq" id="WP_147101515.1">
    <property type="nucleotide sequence ID" value="NZ_BJVJ01000001.1"/>
</dbReference>
<organism evidence="2 3">
    <name type="scientific">Pseudonocardia sulfidoxydans NBRC 16205</name>
    <dbReference type="NCBI Taxonomy" id="1223511"/>
    <lineage>
        <taxon>Bacteria</taxon>
        <taxon>Bacillati</taxon>
        <taxon>Actinomycetota</taxon>
        <taxon>Actinomycetes</taxon>
        <taxon>Pseudonocardiales</taxon>
        <taxon>Pseudonocardiaceae</taxon>
        <taxon>Pseudonocardia</taxon>
    </lineage>
</organism>
<keyword evidence="1" id="KW-1133">Transmembrane helix</keyword>
<evidence type="ECO:0000313" key="3">
    <source>
        <dbReference type="Proteomes" id="UP000321685"/>
    </source>
</evidence>
<reference evidence="2 3" key="1">
    <citation type="submission" date="2019-07" db="EMBL/GenBank/DDBJ databases">
        <title>Whole genome shotgun sequence of Pseudonocardia sulfidoxydans NBRC 16205.</title>
        <authorList>
            <person name="Hosoyama A."/>
            <person name="Uohara A."/>
            <person name="Ohji S."/>
            <person name="Ichikawa N."/>
        </authorList>
    </citation>
    <scope>NUCLEOTIDE SEQUENCE [LARGE SCALE GENOMIC DNA]</scope>
    <source>
        <strain evidence="2 3">NBRC 16205</strain>
    </source>
</reference>
<gene>
    <name evidence="2" type="ORF">PSU4_01090</name>
</gene>
<comment type="caution">
    <text evidence="2">The sequence shown here is derived from an EMBL/GenBank/DDBJ whole genome shotgun (WGS) entry which is preliminary data.</text>
</comment>
<evidence type="ECO:0000256" key="1">
    <source>
        <dbReference type="SAM" id="Phobius"/>
    </source>
</evidence>
<feature type="transmembrane region" description="Helical" evidence="1">
    <location>
        <begin position="46"/>
        <end position="66"/>
    </location>
</feature>
<sequence length="101" mass="11350">MMSREDRRRLDAIERHLAQEDPDFVRRLRRRGAAVRRTDRFPSLHAGGASRMVWVGVLTGLVVLVVGLVASALPLTLTGVVFLMVSVWVGRRISTHRGPHE</sequence>
<accession>A0A511D8N2</accession>
<dbReference type="Proteomes" id="UP000321685">
    <property type="component" value="Unassembled WGS sequence"/>
</dbReference>